<dbReference type="EC" id="3.1.-.-" evidence="9"/>
<dbReference type="PROSITE" id="PS01306">
    <property type="entry name" value="UPF0054"/>
    <property type="match status" value="1"/>
</dbReference>
<keyword evidence="4 9" id="KW-0540">Nuclease</keyword>
<evidence type="ECO:0000256" key="4">
    <source>
        <dbReference type="ARBA" id="ARBA00022722"/>
    </source>
</evidence>
<keyword evidence="8 9" id="KW-0862">Zinc</keyword>
<comment type="caution">
    <text evidence="10">The sequence shown here is derived from an EMBL/GenBank/DDBJ whole genome shotgun (WGS) entry which is preliminary data.</text>
</comment>
<evidence type="ECO:0000256" key="6">
    <source>
        <dbReference type="ARBA" id="ARBA00022759"/>
    </source>
</evidence>
<feature type="binding site" evidence="9">
    <location>
        <position position="148"/>
    </location>
    <ligand>
        <name>Zn(2+)</name>
        <dbReference type="ChEBI" id="CHEBI:29105"/>
        <note>catalytic</note>
    </ligand>
</feature>
<dbReference type="SUPFAM" id="SSF55486">
    <property type="entry name" value="Metalloproteases ('zincins'), catalytic domain"/>
    <property type="match status" value="1"/>
</dbReference>
<keyword evidence="9" id="KW-0963">Cytoplasm</keyword>
<dbReference type="PANTHER" id="PTHR46986:SF1">
    <property type="entry name" value="ENDORIBONUCLEASE YBEY, CHLOROPLASTIC"/>
    <property type="match status" value="1"/>
</dbReference>
<evidence type="ECO:0000313" key="11">
    <source>
        <dbReference type="Proteomes" id="UP000481033"/>
    </source>
</evidence>
<keyword evidence="7 9" id="KW-0378">Hydrolase</keyword>
<dbReference type="PANTHER" id="PTHR46986">
    <property type="entry name" value="ENDORIBONUCLEASE YBEY, CHLOROPLASTIC"/>
    <property type="match status" value="1"/>
</dbReference>
<evidence type="ECO:0000256" key="7">
    <source>
        <dbReference type="ARBA" id="ARBA00022801"/>
    </source>
</evidence>
<dbReference type="InterPro" id="IPR023091">
    <property type="entry name" value="MetalPrtase_cat_dom_sf_prd"/>
</dbReference>
<comment type="function">
    <text evidence="9">Single strand-specific metallo-endoribonuclease involved in late-stage 70S ribosome quality control and in maturation of the 3' terminus of the 16S rRNA.</text>
</comment>
<dbReference type="GO" id="GO:0004521">
    <property type="term" value="F:RNA endonuclease activity"/>
    <property type="evidence" value="ECO:0007669"/>
    <property type="project" value="UniProtKB-UniRule"/>
</dbReference>
<evidence type="ECO:0000256" key="5">
    <source>
        <dbReference type="ARBA" id="ARBA00022723"/>
    </source>
</evidence>
<keyword evidence="6 9" id="KW-0255">Endonuclease</keyword>
<keyword evidence="3 9" id="KW-0698">rRNA processing</keyword>
<name>A0A6M0RFB3_9CYAN</name>
<dbReference type="GO" id="GO:0004222">
    <property type="term" value="F:metalloendopeptidase activity"/>
    <property type="evidence" value="ECO:0007669"/>
    <property type="project" value="InterPro"/>
</dbReference>
<comment type="cofactor">
    <cofactor evidence="9">
        <name>Zn(2+)</name>
        <dbReference type="ChEBI" id="CHEBI:29105"/>
    </cofactor>
    <text evidence="9">Binds 1 zinc ion.</text>
</comment>
<feature type="binding site" evidence="9">
    <location>
        <position position="138"/>
    </location>
    <ligand>
        <name>Zn(2+)</name>
        <dbReference type="ChEBI" id="CHEBI:29105"/>
        <note>catalytic</note>
    </ligand>
</feature>
<feature type="binding site" evidence="9">
    <location>
        <position position="142"/>
    </location>
    <ligand>
        <name>Zn(2+)</name>
        <dbReference type="ChEBI" id="CHEBI:29105"/>
        <note>catalytic</note>
    </ligand>
</feature>
<dbReference type="Proteomes" id="UP000481033">
    <property type="component" value="Unassembled WGS sequence"/>
</dbReference>
<gene>
    <name evidence="9 10" type="primary">ybeY</name>
    <name evidence="10" type="ORF">DXZ20_04070</name>
</gene>
<dbReference type="GO" id="GO:0008270">
    <property type="term" value="F:zinc ion binding"/>
    <property type="evidence" value="ECO:0007669"/>
    <property type="project" value="UniProtKB-UniRule"/>
</dbReference>
<sequence length="172" mass="19537">MIPLTQTLVPEVELWVEATELLPKQPDLPPTSAWQTWFNIWLRELAPTASPIGRYEINLLLTNDVTIQELNATYRHQDKPTDVLAFAAQETEIPGAQTIYQTSPIPLGDLIISVETAQRQRHNDNYSLIQELAWLAAHGLLHLLGWDHPDDAALQNMLEKQHSLLKCIDLTF</sequence>
<dbReference type="Pfam" id="PF02130">
    <property type="entry name" value="YbeY"/>
    <property type="match status" value="1"/>
</dbReference>
<dbReference type="HAMAP" id="MF_00009">
    <property type="entry name" value="Endoribonucl_YbeY"/>
    <property type="match status" value="1"/>
</dbReference>
<dbReference type="Gene3D" id="3.40.390.30">
    <property type="entry name" value="Metalloproteases ('zincins'), catalytic domain"/>
    <property type="match status" value="1"/>
</dbReference>
<evidence type="ECO:0000313" key="10">
    <source>
        <dbReference type="EMBL" id="NEZ54879.1"/>
    </source>
</evidence>
<dbReference type="NCBIfam" id="TIGR00043">
    <property type="entry name" value="rRNA maturation RNase YbeY"/>
    <property type="match status" value="1"/>
</dbReference>
<organism evidence="10 11">
    <name type="scientific">Adonisia turfae CCMR0081</name>
    <dbReference type="NCBI Taxonomy" id="2292702"/>
    <lineage>
        <taxon>Bacteria</taxon>
        <taxon>Bacillati</taxon>
        <taxon>Cyanobacteriota</taxon>
        <taxon>Adonisia</taxon>
        <taxon>Adonisia turfae</taxon>
    </lineage>
</organism>
<keyword evidence="5 9" id="KW-0479">Metal-binding</keyword>
<evidence type="ECO:0000256" key="3">
    <source>
        <dbReference type="ARBA" id="ARBA00022552"/>
    </source>
</evidence>
<dbReference type="InterPro" id="IPR002036">
    <property type="entry name" value="YbeY"/>
</dbReference>
<comment type="similarity">
    <text evidence="1 9">Belongs to the endoribonuclease YbeY family.</text>
</comment>
<evidence type="ECO:0000256" key="8">
    <source>
        <dbReference type="ARBA" id="ARBA00022833"/>
    </source>
</evidence>
<dbReference type="GO" id="GO:0006364">
    <property type="term" value="P:rRNA processing"/>
    <property type="evidence" value="ECO:0007669"/>
    <property type="project" value="UniProtKB-UniRule"/>
</dbReference>
<evidence type="ECO:0000256" key="1">
    <source>
        <dbReference type="ARBA" id="ARBA00010875"/>
    </source>
</evidence>
<dbReference type="GO" id="GO:0005737">
    <property type="term" value="C:cytoplasm"/>
    <property type="evidence" value="ECO:0007669"/>
    <property type="project" value="UniProtKB-SubCell"/>
</dbReference>
<dbReference type="RefSeq" id="WP_163661539.1">
    <property type="nucleotide sequence ID" value="NZ_QXHD01000003.1"/>
</dbReference>
<proteinExistence type="inferred from homology"/>
<keyword evidence="2 9" id="KW-0690">Ribosome biogenesis</keyword>
<dbReference type="InterPro" id="IPR020549">
    <property type="entry name" value="YbeY_CS"/>
</dbReference>
<comment type="subcellular location">
    <subcellularLocation>
        <location evidence="9">Cytoplasm</location>
    </subcellularLocation>
</comment>
<dbReference type="AlphaFoldDB" id="A0A6M0RFB3"/>
<protein>
    <recommendedName>
        <fullName evidence="9">Endoribonuclease YbeY</fullName>
        <ecNumber evidence="9">3.1.-.-</ecNumber>
    </recommendedName>
</protein>
<reference evidence="10 11" key="1">
    <citation type="journal article" date="2020" name="Microb. Ecol.">
        <title>Ecogenomics of the Marine Benthic Filamentous Cyanobacterium Adonisia.</title>
        <authorList>
            <person name="Walter J.M."/>
            <person name="Coutinho F.H."/>
            <person name="Leomil L."/>
            <person name="Hargreaves P.I."/>
            <person name="Campeao M.E."/>
            <person name="Vieira V.V."/>
            <person name="Silva B.S."/>
            <person name="Fistarol G.O."/>
            <person name="Salomon P.S."/>
            <person name="Sawabe T."/>
            <person name="Mino S."/>
            <person name="Hosokawa M."/>
            <person name="Miyashita H."/>
            <person name="Maruyama F."/>
            <person name="van Verk M.C."/>
            <person name="Dutilh B.E."/>
            <person name="Thompson C.C."/>
            <person name="Thompson F.L."/>
        </authorList>
    </citation>
    <scope>NUCLEOTIDE SEQUENCE [LARGE SCALE GENOMIC DNA]</scope>
    <source>
        <strain evidence="10 11">CCMR0081</strain>
    </source>
</reference>
<evidence type="ECO:0000256" key="2">
    <source>
        <dbReference type="ARBA" id="ARBA00022517"/>
    </source>
</evidence>
<evidence type="ECO:0000256" key="9">
    <source>
        <dbReference type="HAMAP-Rule" id="MF_00009"/>
    </source>
</evidence>
<accession>A0A6M0RFB3</accession>
<keyword evidence="11" id="KW-1185">Reference proteome</keyword>
<dbReference type="EMBL" id="QXHD01000003">
    <property type="protein sequence ID" value="NEZ54879.1"/>
    <property type="molecule type" value="Genomic_DNA"/>
</dbReference>